<sequence>MSDNPLEQFINKKAKRAEEYREIIEEMMVDYSAYNYAESTLLGILEFIDEEDNITDAQVQAVKNIRKKPSEGYGR</sequence>
<dbReference type="Proteomes" id="UP000034751">
    <property type="component" value="Unassembled WGS sequence"/>
</dbReference>
<dbReference type="EMBL" id="LCGS01000002">
    <property type="protein sequence ID" value="KKT20025.1"/>
    <property type="molecule type" value="Genomic_DNA"/>
</dbReference>
<organism evidence="1 2">
    <name type="scientific">Candidatus Nomurabacteria bacterium GW2011_GWB1_43_7</name>
    <dbReference type="NCBI Taxonomy" id="1618747"/>
    <lineage>
        <taxon>Bacteria</taxon>
        <taxon>Candidatus Nomuraibacteriota</taxon>
    </lineage>
</organism>
<accession>A0A0G1FCL1</accession>
<gene>
    <name evidence="1" type="ORF">UW02_C0002G0017</name>
</gene>
<evidence type="ECO:0000313" key="1">
    <source>
        <dbReference type="EMBL" id="KKT20025.1"/>
    </source>
</evidence>
<evidence type="ECO:0000313" key="2">
    <source>
        <dbReference type="Proteomes" id="UP000034751"/>
    </source>
</evidence>
<protein>
    <submittedName>
        <fullName evidence="1">Uncharacterized protein</fullName>
    </submittedName>
</protein>
<reference evidence="1 2" key="1">
    <citation type="journal article" date="2015" name="Nature">
        <title>rRNA introns, odd ribosomes, and small enigmatic genomes across a large radiation of phyla.</title>
        <authorList>
            <person name="Brown C.T."/>
            <person name="Hug L.A."/>
            <person name="Thomas B.C."/>
            <person name="Sharon I."/>
            <person name="Castelle C.J."/>
            <person name="Singh A."/>
            <person name="Wilkins M.J."/>
            <person name="Williams K.H."/>
            <person name="Banfield J.F."/>
        </authorList>
    </citation>
    <scope>NUCLEOTIDE SEQUENCE [LARGE SCALE GENOMIC DNA]</scope>
</reference>
<name>A0A0G1FCL1_9BACT</name>
<comment type="caution">
    <text evidence="1">The sequence shown here is derived from an EMBL/GenBank/DDBJ whole genome shotgun (WGS) entry which is preliminary data.</text>
</comment>
<proteinExistence type="predicted"/>
<dbReference type="STRING" id="1618747.UW02_C0002G0017"/>
<dbReference type="AlphaFoldDB" id="A0A0G1FCL1"/>